<reference evidence="3" key="2">
    <citation type="submission" date="2025-09" db="UniProtKB">
        <authorList>
            <consortium name="Ensembl"/>
        </authorList>
    </citation>
    <scope>IDENTIFICATION</scope>
</reference>
<dbReference type="Proteomes" id="UP000694389">
    <property type="component" value="Unassembled WGS sequence"/>
</dbReference>
<organism evidence="3 4">
    <name type="scientific">Dicentrarchus labrax</name>
    <name type="common">European seabass</name>
    <name type="synonym">Morone labrax</name>
    <dbReference type="NCBI Taxonomy" id="13489"/>
    <lineage>
        <taxon>Eukaryota</taxon>
        <taxon>Metazoa</taxon>
        <taxon>Chordata</taxon>
        <taxon>Craniata</taxon>
        <taxon>Vertebrata</taxon>
        <taxon>Euteleostomi</taxon>
        <taxon>Actinopterygii</taxon>
        <taxon>Neopterygii</taxon>
        <taxon>Teleostei</taxon>
        <taxon>Neoteleostei</taxon>
        <taxon>Acanthomorphata</taxon>
        <taxon>Eupercaria</taxon>
        <taxon>Moronidae</taxon>
        <taxon>Dicentrarchus</taxon>
    </lineage>
</organism>
<dbReference type="GeneTree" id="ENSGT00530000067091"/>
<name>A0A8P4FVX6_DICLA</name>
<reference evidence="3" key="1">
    <citation type="submission" date="2025-08" db="UniProtKB">
        <authorList>
            <consortium name="Ensembl"/>
        </authorList>
    </citation>
    <scope>IDENTIFICATION</scope>
</reference>
<evidence type="ECO:0000313" key="4">
    <source>
        <dbReference type="Proteomes" id="UP000694389"/>
    </source>
</evidence>
<sequence>KINKVSSQNDSYNSFQYWRTPLPELDLSLLEDPSDGSQTKDKAKVKDPSSSSYTSVVKEIGSVHSSVLQTVVWCNFCCL</sequence>
<dbReference type="InterPro" id="IPR033461">
    <property type="entry name" value="WRNPLPNID"/>
</dbReference>
<evidence type="ECO:0000259" key="2">
    <source>
        <dbReference type="Pfam" id="PF15017"/>
    </source>
</evidence>
<accession>A0A8P4FVX6</accession>
<feature type="domain" description="Putative WW-binding" evidence="2">
    <location>
        <begin position="11"/>
        <end position="31"/>
    </location>
</feature>
<keyword evidence="4" id="KW-1185">Reference proteome</keyword>
<dbReference type="AlphaFoldDB" id="A0A8P4FVX6"/>
<evidence type="ECO:0000313" key="3">
    <source>
        <dbReference type="Ensembl" id="ENSDLAP00005064118.1"/>
    </source>
</evidence>
<protein>
    <recommendedName>
        <fullName evidence="2">Putative WW-binding domain-containing protein</fullName>
    </recommendedName>
</protein>
<dbReference type="Pfam" id="PF15017">
    <property type="entry name" value="WRNPLPNID"/>
    <property type="match status" value="1"/>
</dbReference>
<feature type="compositionally biased region" description="Basic and acidic residues" evidence="1">
    <location>
        <begin position="38"/>
        <end position="47"/>
    </location>
</feature>
<dbReference type="Ensembl" id="ENSDLAT00005069217.1">
    <property type="protein sequence ID" value="ENSDLAP00005064118.1"/>
    <property type="gene ID" value="ENSDLAG00005034621.1"/>
</dbReference>
<proteinExistence type="predicted"/>
<feature type="region of interest" description="Disordered" evidence="1">
    <location>
        <begin position="29"/>
        <end position="49"/>
    </location>
</feature>
<evidence type="ECO:0000256" key="1">
    <source>
        <dbReference type="SAM" id="MobiDB-lite"/>
    </source>
</evidence>